<dbReference type="RefSeq" id="WP_133955316.1">
    <property type="nucleotide sequence ID" value="NZ_SORI01000001.1"/>
</dbReference>
<keyword evidence="15" id="KW-1185">Reference proteome</keyword>
<dbReference type="GO" id="GO:0008033">
    <property type="term" value="P:tRNA processing"/>
    <property type="evidence" value="ECO:0007669"/>
    <property type="project" value="UniProtKB-KW"/>
</dbReference>
<evidence type="ECO:0000256" key="6">
    <source>
        <dbReference type="ARBA" id="ARBA00022741"/>
    </source>
</evidence>
<dbReference type="InterPro" id="IPR032828">
    <property type="entry name" value="PolyA_RNA-bd"/>
</dbReference>
<sequence length="404" mass="44321">MKDLLSGAGEILRRLEEEGQEALLVGGMVRDLLCGLAPCDADIASDAPLPVLASLFPSGRLIGPEGMQVFLLPFGEGHCEVFPFPRGGLKDDLARRDFTVNALALRRTGEVVGSRRAMADIAARVLRFNGPASERLAEDPLRALRLARFAAVLPGFVPDPGTVRECREARPSLEKCAPERVGREIRLGMEGNPRIFLETVKECGLLDALFPGMPAREFDFSRLCRIQEGLAREGASLEVRAAALFSVPGGRSSRSDDGPSRAEEALLAWKWPARSASEAAELARHRRLPLEAPDPERTAALFEARGMPFMDSLFLLSRQYCAGEPHFRRWSENRALYVSMAVRALRDDVLPSGGEIMKKYSLAPGPFLGKLAGALKLRRLHPGLASKEDAFRYIETLLRHSGRS</sequence>
<evidence type="ECO:0000259" key="12">
    <source>
        <dbReference type="Pfam" id="PF01743"/>
    </source>
</evidence>
<organism evidence="14 15">
    <name type="scientific">Aminivibrio pyruvatiphilus</name>
    <dbReference type="NCBI Taxonomy" id="1005740"/>
    <lineage>
        <taxon>Bacteria</taxon>
        <taxon>Thermotogati</taxon>
        <taxon>Synergistota</taxon>
        <taxon>Synergistia</taxon>
        <taxon>Synergistales</taxon>
        <taxon>Aminobacteriaceae</taxon>
        <taxon>Aminivibrio</taxon>
    </lineage>
</organism>
<evidence type="ECO:0000256" key="4">
    <source>
        <dbReference type="ARBA" id="ARBA00022695"/>
    </source>
</evidence>
<dbReference type="Proteomes" id="UP000295066">
    <property type="component" value="Unassembled WGS sequence"/>
</dbReference>
<dbReference type="SUPFAM" id="SSF81301">
    <property type="entry name" value="Nucleotidyltransferase"/>
    <property type="match status" value="1"/>
</dbReference>
<dbReference type="SUPFAM" id="SSF81891">
    <property type="entry name" value="Poly A polymerase C-terminal region-like"/>
    <property type="match status" value="1"/>
</dbReference>
<keyword evidence="8" id="KW-0067">ATP-binding</keyword>
<comment type="cofactor">
    <cofactor evidence="1">
        <name>Mg(2+)</name>
        <dbReference type="ChEBI" id="CHEBI:18420"/>
    </cofactor>
</comment>
<evidence type="ECO:0000256" key="3">
    <source>
        <dbReference type="ARBA" id="ARBA00022694"/>
    </source>
</evidence>
<dbReference type="AlphaFoldDB" id="A0A4R8MG82"/>
<dbReference type="GO" id="GO:0046872">
    <property type="term" value="F:metal ion binding"/>
    <property type="evidence" value="ECO:0007669"/>
    <property type="project" value="UniProtKB-KW"/>
</dbReference>
<dbReference type="InterPro" id="IPR043519">
    <property type="entry name" value="NT_sf"/>
</dbReference>
<protein>
    <submittedName>
        <fullName evidence="14">tRNA nucleotidyltransferase/poly(A) polymerase</fullName>
    </submittedName>
</protein>
<dbReference type="PANTHER" id="PTHR47545:SF1">
    <property type="entry name" value="MULTIFUNCTIONAL CCA PROTEIN"/>
    <property type="match status" value="1"/>
</dbReference>
<evidence type="ECO:0000256" key="7">
    <source>
        <dbReference type="ARBA" id="ARBA00022800"/>
    </source>
</evidence>
<evidence type="ECO:0000256" key="5">
    <source>
        <dbReference type="ARBA" id="ARBA00022723"/>
    </source>
</evidence>
<evidence type="ECO:0000256" key="10">
    <source>
        <dbReference type="ARBA" id="ARBA00022884"/>
    </source>
</evidence>
<proteinExistence type="inferred from homology"/>
<evidence type="ECO:0000256" key="2">
    <source>
        <dbReference type="ARBA" id="ARBA00022679"/>
    </source>
</evidence>
<comment type="similarity">
    <text evidence="11">Belongs to the tRNA nucleotidyltransferase/poly(A) polymerase family.</text>
</comment>
<keyword evidence="10 11" id="KW-0694">RNA-binding</keyword>
<accession>A0A4R8MG82</accession>
<dbReference type="Pfam" id="PF12627">
    <property type="entry name" value="PolyA_pol_RNAbd"/>
    <property type="match status" value="1"/>
</dbReference>
<evidence type="ECO:0000259" key="13">
    <source>
        <dbReference type="Pfam" id="PF12627"/>
    </source>
</evidence>
<evidence type="ECO:0000256" key="1">
    <source>
        <dbReference type="ARBA" id="ARBA00001946"/>
    </source>
</evidence>
<evidence type="ECO:0000313" key="15">
    <source>
        <dbReference type="Proteomes" id="UP000295066"/>
    </source>
</evidence>
<evidence type="ECO:0000256" key="11">
    <source>
        <dbReference type="RuleBase" id="RU003953"/>
    </source>
</evidence>
<name>A0A4R8MG82_9BACT</name>
<dbReference type="GO" id="GO:0003723">
    <property type="term" value="F:RNA binding"/>
    <property type="evidence" value="ECO:0007669"/>
    <property type="project" value="UniProtKB-KW"/>
</dbReference>
<evidence type="ECO:0000256" key="8">
    <source>
        <dbReference type="ARBA" id="ARBA00022840"/>
    </source>
</evidence>
<keyword evidence="5" id="KW-0479">Metal-binding</keyword>
<feature type="domain" description="tRNA nucleotidyltransferase/poly(A) polymerase RNA and SrmB- binding" evidence="13">
    <location>
        <begin position="155"/>
        <end position="213"/>
    </location>
</feature>
<dbReference type="GO" id="GO:0005524">
    <property type="term" value="F:ATP binding"/>
    <property type="evidence" value="ECO:0007669"/>
    <property type="project" value="UniProtKB-KW"/>
</dbReference>
<keyword evidence="7" id="KW-0692">RNA repair</keyword>
<dbReference type="Pfam" id="PF01743">
    <property type="entry name" value="PolyA_pol"/>
    <property type="match status" value="1"/>
</dbReference>
<feature type="domain" description="Poly A polymerase head" evidence="12">
    <location>
        <begin position="89"/>
        <end position="127"/>
    </location>
</feature>
<reference evidence="14 15" key="1">
    <citation type="submission" date="2019-03" db="EMBL/GenBank/DDBJ databases">
        <title>Genomic Encyclopedia of Type Strains, Phase IV (KMG-IV): sequencing the most valuable type-strain genomes for metagenomic binning, comparative biology and taxonomic classification.</title>
        <authorList>
            <person name="Goeker M."/>
        </authorList>
    </citation>
    <scope>NUCLEOTIDE SEQUENCE [LARGE SCALE GENOMIC DNA]</scope>
    <source>
        <strain evidence="14 15">DSM 25964</strain>
    </source>
</reference>
<evidence type="ECO:0000256" key="9">
    <source>
        <dbReference type="ARBA" id="ARBA00022842"/>
    </source>
</evidence>
<dbReference type="GO" id="GO:0016779">
    <property type="term" value="F:nucleotidyltransferase activity"/>
    <property type="evidence" value="ECO:0007669"/>
    <property type="project" value="UniProtKB-KW"/>
</dbReference>
<keyword evidence="9" id="KW-0460">Magnesium</keyword>
<keyword evidence="3" id="KW-0819">tRNA processing</keyword>
<dbReference type="InterPro" id="IPR050124">
    <property type="entry name" value="tRNA_CCA-adding_enzyme"/>
</dbReference>
<dbReference type="EMBL" id="SORI01000001">
    <property type="protein sequence ID" value="TDY64993.1"/>
    <property type="molecule type" value="Genomic_DNA"/>
</dbReference>
<keyword evidence="4" id="KW-0548">Nucleotidyltransferase</keyword>
<keyword evidence="6" id="KW-0547">Nucleotide-binding</keyword>
<comment type="caution">
    <text evidence="14">The sequence shown here is derived from an EMBL/GenBank/DDBJ whole genome shotgun (WGS) entry which is preliminary data.</text>
</comment>
<dbReference type="OrthoDB" id="9805698at2"/>
<dbReference type="InterPro" id="IPR002646">
    <property type="entry name" value="PolA_pol_head_dom"/>
</dbReference>
<evidence type="ECO:0000313" key="14">
    <source>
        <dbReference type="EMBL" id="TDY64993.1"/>
    </source>
</evidence>
<dbReference type="Gene3D" id="3.30.460.10">
    <property type="entry name" value="Beta Polymerase, domain 2"/>
    <property type="match status" value="1"/>
</dbReference>
<dbReference type="Gene3D" id="1.10.3090.10">
    <property type="entry name" value="cca-adding enzyme, domain 2"/>
    <property type="match status" value="1"/>
</dbReference>
<dbReference type="GO" id="GO:0042245">
    <property type="term" value="P:RNA repair"/>
    <property type="evidence" value="ECO:0007669"/>
    <property type="project" value="UniProtKB-KW"/>
</dbReference>
<dbReference type="PANTHER" id="PTHR47545">
    <property type="entry name" value="MULTIFUNCTIONAL CCA PROTEIN"/>
    <property type="match status" value="1"/>
</dbReference>
<keyword evidence="2 11" id="KW-0808">Transferase</keyword>
<gene>
    <name evidence="14" type="ORF">C8D99_101139</name>
</gene>